<evidence type="ECO:0000256" key="14">
    <source>
        <dbReference type="RuleBase" id="RU366026"/>
    </source>
</evidence>
<comment type="pathway">
    <text evidence="1 14">Cofactor biosynthesis; adenosylcobalamin biosynthesis; adenosylcobalamin from cob(II)yrinate a,c-diamide: step 2/7.</text>
</comment>
<protein>
    <recommendedName>
        <fullName evidence="4 14">Corrinoid adenosyltransferase</fullName>
        <ecNumber evidence="3 14">2.5.1.17</ecNumber>
    </recommendedName>
    <alternativeName>
        <fullName evidence="9 14">Cob(II)alamin adenosyltransferase</fullName>
    </alternativeName>
    <alternativeName>
        <fullName evidence="11 14">Cob(II)yrinic acid a,c-diamide adenosyltransferase</fullName>
    </alternativeName>
    <alternativeName>
        <fullName evidence="10 14">Cobinamide/cobalamin adenosyltransferase</fullName>
    </alternativeName>
</protein>
<name>A0ABP6MJ39_9ACTN</name>
<sequence length="222" mass="24412">MLNHIVHYAAKHAIFRPDTLATMTRGDRDNPVVLSKIYTRTGDDGTTALGDMSRTRKTDPRLAAYADVEEANAAIGLALSFGRTSGALDDDVRAVLSRIQNELFDVGADLCAPVTENPEFPPLRVEPSYIEWLEARCDEFNERLAPLRSFILPGGTPAVAQLHVARTVVRRAERTAWSALEAHDDVNPLTATYLNRLSDLLFILCRVAAGGDEILWKPGGTR</sequence>
<evidence type="ECO:0000313" key="17">
    <source>
        <dbReference type="Proteomes" id="UP001500320"/>
    </source>
</evidence>
<evidence type="ECO:0000256" key="5">
    <source>
        <dbReference type="ARBA" id="ARBA00022573"/>
    </source>
</evidence>
<comment type="catalytic activity">
    <reaction evidence="13 14">
        <text>2 cob(II)alamin + reduced [electron-transfer flavoprotein] + 2 ATP = 2 adenosylcob(III)alamin + 2 triphosphate + oxidized [electron-transfer flavoprotein] + 3 H(+)</text>
        <dbReference type="Rhea" id="RHEA:28671"/>
        <dbReference type="Rhea" id="RHEA-COMP:10685"/>
        <dbReference type="Rhea" id="RHEA-COMP:10686"/>
        <dbReference type="ChEBI" id="CHEBI:15378"/>
        <dbReference type="ChEBI" id="CHEBI:16304"/>
        <dbReference type="ChEBI" id="CHEBI:18036"/>
        <dbReference type="ChEBI" id="CHEBI:18408"/>
        <dbReference type="ChEBI" id="CHEBI:30616"/>
        <dbReference type="ChEBI" id="CHEBI:57692"/>
        <dbReference type="ChEBI" id="CHEBI:58307"/>
        <dbReference type="EC" id="2.5.1.17"/>
    </reaction>
</comment>
<accession>A0ABP6MJ39</accession>
<dbReference type="InterPro" id="IPR016030">
    <property type="entry name" value="CblAdoTrfase-like"/>
</dbReference>
<organism evidence="16 17">
    <name type="scientific">Planomonospora alba</name>
    <dbReference type="NCBI Taxonomy" id="161354"/>
    <lineage>
        <taxon>Bacteria</taxon>
        <taxon>Bacillati</taxon>
        <taxon>Actinomycetota</taxon>
        <taxon>Actinomycetes</taxon>
        <taxon>Streptosporangiales</taxon>
        <taxon>Streptosporangiaceae</taxon>
        <taxon>Planomonospora</taxon>
    </lineage>
</organism>
<dbReference type="PANTHER" id="PTHR12213:SF0">
    <property type="entry name" value="CORRINOID ADENOSYLTRANSFERASE MMAB"/>
    <property type="match status" value="1"/>
</dbReference>
<evidence type="ECO:0000256" key="12">
    <source>
        <dbReference type="ARBA" id="ARBA00048555"/>
    </source>
</evidence>
<dbReference type="SUPFAM" id="SSF89028">
    <property type="entry name" value="Cobalamin adenosyltransferase-like"/>
    <property type="match status" value="1"/>
</dbReference>
<keyword evidence="5 14" id="KW-0169">Cobalamin biosynthesis</keyword>
<dbReference type="InterPro" id="IPR029499">
    <property type="entry name" value="PduO-typ"/>
</dbReference>
<dbReference type="Pfam" id="PF01923">
    <property type="entry name" value="Cob_adeno_trans"/>
    <property type="match status" value="1"/>
</dbReference>
<evidence type="ECO:0000259" key="15">
    <source>
        <dbReference type="Pfam" id="PF01923"/>
    </source>
</evidence>
<gene>
    <name evidence="16" type="ORF">GCM10010466_04130</name>
</gene>
<dbReference type="PANTHER" id="PTHR12213">
    <property type="entry name" value="CORRINOID ADENOSYLTRANSFERASE"/>
    <property type="match status" value="1"/>
</dbReference>
<reference evidence="17" key="1">
    <citation type="journal article" date="2019" name="Int. J. Syst. Evol. Microbiol.">
        <title>The Global Catalogue of Microorganisms (GCM) 10K type strain sequencing project: providing services to taxonomists for standard genome sequencing and annotation.</title>
        <authorList>
            <consortium name="The Broad Institute Genomics Platform"/>
            <consortium name="The Broad Institute Genome Sequencing Center for Infectious Disease"/>
            <person name="Wu L."/>
            <person name="Ma J."/>
        </authorList>
    </citation>
    <scope>NUCLEOTIDE SEQUENCE [LARGE SCALE GENOMIC DNA]</scope>
    <source>
        <strain evidence="17">JCM 9373</strain>
    </source>
</reference>
<dbReference type="InterPro" id="IPR036451">
    <property type="entry name" value="CblAdoTrfase-like_sf"/>
</dbReference>
<evidence type="ECO:0000256" key="8">
    <source>
        <dbReference type="ARBA" id="ARBA00022840"/>
    </source>
</evidence>
<evidence type="ECO:0000256" key="7">
    <source>
        <dbReference type="ARBA" id="ARBA00022741"/>
    </source>
</evidence>
<comment type="similarity">
    <text evidence="2 14">Belongs to the Cob(I)alamin adenosyltransferase family.</text>
</comment>
<evidence type="ECO:0000256" key="6">
    <source>
        <dbReference type="ARBA" id="ARBA00022679"/>
    </source>
</evidence>
<keyword evidence="7 14" id="KW-0547">Nucleotide-binding</keyword>
<evidence type="ECO:0000256" key="11">
    <source>
        <dbReference type="ARBA" id="ARBA00033354"/>
    </source>
</evidence>
<evidence type="ECO:0000256" key="1">
    <source>
        <dbReference type="ARBA" id="ARBA00005121"/>
    </source>
</evidence>
<keyword evidence="8 14" id="KW-0067">ATP-binding</keyword>
<dbReference type="NCBIfam" id="TIGR00636">
    <property type="entry name" value="PduO_Nterm"/>
    <property type="match status" value="1"/>
</dbReference>
<evidence type="ECO:0000256" key="4">
    <source>
        <dbReference type="ARBA" id="ARBA00020963"/>
    </source>
</evidence>
<evidence type="ECO:0000256" key="3">
    <source>
        <dbReference type="ARBA" id="ARBA00012454"/>
    </source>
</evidence>
<dbReference type="EC" id="2.5.1.17" evidence="3 14"/>
<dbReference type="Proteomes" id="UP001500320">
    <property type="component" value="Unassembled WGS sequence"/>
</dbReference>
<evidence type="ECO:0000313" key="16">
    <source>
        <dbReference type="EMBL" id="GAA3116245.1"/>
    </source>
</evidence>
<keyword evidence="17" id="KW-1185">Reference proteome</keyword>
<dbReference type="EMBL" id="BAAAUT010000002">
    <property type="protein sequence ID" value="GAA3116245.1"/>
    <property type="molecule type" value="Genomic_DNA"/>
</dbReference>
<comment type="caution">
    <text evidence="16">The sequence shown here is derived from an EMBL/GenBank/DDBJ whole genome shotgun (WGS) entry which is preliminary data.</text>
</comment>
<dbReference type="Gene3D" id="1.20.1200.10">
    <property type="entry name" value="Cobalamin adenosyltransferase-like"/>
    <property type="match status" value="1"/>
</dbReference>
<evidence type="ECO:0000256" key="10">
    <source>
        <dbReference type="ARBA" id="ARBA00033334"/>
    </source>
</evidence>
<evidence type="ECO:0000256" key="13">
    <source>
        <dbReference type="ARBA" id="ARBA00048692"/>
    </source>
</evidence>
<comment type="catalytic activity">
    <reaction evidence="12 14">
        <text>2 cob(II)yrinate a,c diamide + reduced [electron-transfer flavoprotein] + 2 ATP = 2 adenosylcob(III)yrinate a,c-diamide + 2 triphosphate + oxidized [electron-transfer flavoprotein] + 3 H(+)</text>
        <dbReference type="Rhea" id="RHEA:11528"/>
        <dbReference type="Rhea" id="RHEA-COMP:10685"/>
        <dbReference type="Rhea" id="RHEA-COMP:10686"/>
        <dbReference type="ChEBI" id="CHEBI:15378"/>
        <dbReference type="ChEBI" id="CHEBI:18036"/>
        <dbReference type="ChEBI" id="CHEBI:30616"/>
        <dbReference type="ChEBI" id="CHEBI:57692"/>
        <dbReference type="ChEBI" id="CHEBI:58307"/>
        <dbReference type="ChEBI" id="CHEBI:58503"/>
        <dbReference type="ChEBI" id="CHEBI:58537"/>
        <dbReference type="EC" id="2.5.1.17"/>
    </reaction>
</comment>
<keyword evidence="6 14" id="KW-0808">Transferase</keyword>
<evidence type="ECO:0000256" key="9">
    <source>
        <dbReference type="ARBA" id="ARBA00031529"/>
    </source>
</evidence>
<evidence type="ECO:0000256" key="2">
    <source>
        <dbReference type="ARBA" id="ARBA00007487"/>
    </source>
</evidence>
<proteinExistence type="inferred from homology"/>
<feature type="domain" description="Cobalamin adenosyltransferase-like" evidence="15">
    <location>
        <begin position="37"/>
        <end position="208"/>
    </location>
</feature>